<dbReference type="SUPFAM" id="SSF51294">
    <property type="entry name" value="Hedgehog/intein (Hint) domain"/>
    <property type="match status" value="1"/>
</dbReference>
<keyword evidence="4" id="KW-0067">ATP-binding</keyword>
<gene>
    <name evidence="6" type="ORF">S01H1_70065</name>
</gene>
<dbReference type="PROSITE" id="PS50817">
    <property type="entry name" value="INTEIN_N_TER"/>
    <property type="match status" value="1"/>
</dbReference>
<evidence type="ECO:0000259" key="5">
    <source>
        <dbReference type="PROSITE" id="PS50051"/>
    </source>
</evidence>
<dbReference type="InterPro" id="IPR006141">
    <property type="entry name" value="Intein_N"/>
</dbReference>
<dbReference type="NCBIfam" id="TIGR01445">
    <property type="entry name" value="intein_Nterm"/>
    <property type="match status" value="1"/>
</dbReference>
<dbReference type="GO" id="GO:0005524">
    <property type="term" value="F:ATP binding"/>
    <property type="evidence" value="ECO:0007669"/>
    <property type="project" value="UniProtKB-KW"/>
</dbReference>
<keyword evidence="2" id="KW-0235">DNA replication</keyword>
<evidence type="ECO:0000256" key="1">
    <source>
        <dbReference type="ARBA" id="ARBA00008010"/>
    </source>
</evidence>
<accession>X0X592</accession>
<dbReference type="CDD" id="cd00081">
    <property type="entry name" value="Hint"/>
    <property type="match status" value="1"/>
</dbReference>
<comment type="similarity">
    <text evidence="1">Belongs to the MCM family.</text>
</comment>
<dbReference type="AlphaFoldDB" id="X0X592"/>
<dbReference type="SMART" id="SM00382">
    <property type="entry name" value="AAA"/>
    <property type="match status" value="1"/>
</dbReference>
<dbReference type="Gene3D" id="3.40.50.300">
    <property type="entry name" value="P-loop containing nucleotide triphosphate hydrolases"/>
    <property type="match status" value="1"/>
</dbReference>
<dbReference type="Gene3D" id="2.170.16.10">
    <property type="entry name" value="Hedgehog/Intein (Hint) domain"/>
    <property type="match status" value="1"/>
</dbReference>
<dbReference type="PANTHER" id="PTHR11630">
    <property type="entry name" value="DNA REPLICATION LICENSING FACTOR MCM FAMILY MEMBER"/>
    <property type="match status" value="1"/>
</dbReference>
<evidence type="ECO:0000256" key="3">
    <source>
        <dbReference type="ARBA" id="ARBA00022741"/>
    </source>
</evidence>
<dbReference type="Pfam" id="PF00493">
    <property type="entry name" value="MCM"/>
    <property type="match status" value="1"/>
</dbReference>
<feature type="domain" description="MCM C-terminal AAA(+) ATPase" evidence="5">
    <location>
        <begin position="1"/>
        <end position="96"/>
    </location>
</feature>
<evidence type="ECO:0000256" key="2">
    <source>
        <dbReference type="ARBA" id="ARBA00022705"/>
    </source>
</evidence>
<dbReference type="InterPro" id="IPR003587">
    <property type="entry name" value="Hint_dom_N"/>
</dbReference>
<evidence type="ECO:0000256" key="4">
    <source>
        <dbReference type="ARBA" id="ARBA00022840"/>
    </source>
</evidence>
<dbReference type="InterPro" id="IPR003593">
    <property type="entry name" value="AAA+_ATPase"/>
</dbReference>
<dbReference type="SMART" id="SM00306">
    <property type="entry name" value="HintN"/>
    <property type="match status" value="1"/>
</dbReference>
<sequence>VRGDMHILLVGDPGSGKSALLTFIAKSAPKARYIAGKGTSGAGLTAAVVKDEFLKGWALEAGALVLANKGICVLDEMDKMTEEDTSALHEGMEQQSYHPDFQIMFADGSVKSIGKFVDNLIDSNKSQVIKGKDCEVLHADDYEVLTTDFNKIKHVKVNRVSRHKAPEYFIEVVFSNGREIKVTPEHPFFVYTDDGYQEISAEDLKIGSFIPSPRKLPLKEKKSVLKKIILNSMNKKINFPTYVDLD</sequence>
<dbReference type="EMBL" id="BARS01046561">
    <property type="protein sequence ID" value="GAG30547.1"/>
    <property type="molecule type" value="Genomic_DNA"/>
</dbReference>
<dbReference type="GO" id="GO:0016539">
    <property type="term" value="P:intein-mediated protein splicing"/>
    <property type="evidence" value="ECO:0007669"/>
    <property type="project" value="InterPro"/>
</dbReference>
<dbReference type="SUPFAM" id="SSF52540">
    <property type="entry name" value="P-loop containing nucleoside triphosphate hydrolases"/>
    <property type="match status" value="1"/>
</dbReference>
<dbReference type="InterPro" id="IPR027417">
    <property type="entry name" value="P-loop_NTPase"/>
</dbReference>
<reference evidence="6" key="1">
    <citation type="journal article" date="2014" name="Front. Microbiol.">
        <title>High frequency of phylogenetically diverse reductive dehalogenase-homologous genes in deep subseafloor sedimentary metagenomes.</title>
        <authorList>
            <person name="Kawai M."/>
            <person name="Futagami T."/>
            <person name="Toyoda A."/>
            <person name="Takaki Y."/>
            <person name="Nishi S."/>
            <person name="Hori S."/>
            <person name="Arai W."/>
            <person name="Tsubouchi T."/>
            <person name="Morono Y."/>
            <person name="Uchiyama I."/>
            <person name="Ito T."/>
            <person name="Fujiyama A."/>
            <person name="Inagaki F."/>
            <person name="Takami H."/>
        </authorList>
    </citation>
    <scope>NUCLEOTIDE SEQUENCE</scope>
    <source>
        <strain evidence="6">Expedition CK06-06</strain>
    </source>
</reference>
<dbReference type="GO" id="GO:0017116">
    <property type="term" value="F:single-stranded DNA helicase activity"/>
    <property type="evidence" value="ECO:0007669"/>
    <property type="project" value="TreeGrafter"/>
</dbReference>
<dbReference type="PRINTS" id="PR01657">
    <property type="entry name" value="MCMFAMILY"/>
</dbReference>
<protein>
    <recommendedName>
        <fullName evidence="5">MCM C-terminal AAA(+) ATPase domain-containing protein</fullName>
    </recommendedName>
</protein>
<name>X0X592_9ZZZZ</name>
<feature type="non-terminal residue" evidence="6">
    <location>
        <position position="246"/>
    </location>
</feature>
<proteinExistence type="inferred from homology"/>
<keyword evidence="3" id="KW-0547">Nucleotide-binding</keyword>
<evidence type="ECO:0000313" key="6">
    <source>
        <dbReference type="EMBL" id="GAG30547.1"/>
    </source>
</evidence>
<organism evidence="6">
    <name type="scientific">marine sediment metagenome</name>
    <dbReference type="NCBI Taxonomy" id="412755"/>
    <lineage>
        <taxon>unclassified sequences</taxon>
        <taxon>metagenomes</taxon>
        <taxon>ecological metagenomes</taxon>
    </lineage>
</organism>
<comment type="caution">
    <text evidence="6">The sequence shown here is derived from an EMBL/GenBank/DDBJ whole genome shotgun (WGS) entry which is preliminary data.</text>
</comment>
<dbReference type="InterPro" id="IPR001208">
    <property type="entry name" value="MCM_dom"/>
</dbReference>
<feature type="non-terminal residue" evidence="6">
    <location>
        <position position="1"/>
    </location>
</feature>
<dbReference type="GO" id="GO:0006260">
    <property type="term" value="P:DNA replication"/>
    <property type="evidence" value="ECO:0007669"/>
    <property type="project" value="UniProtKB-KW"/>
</dbReference>
<dbReference type="GO" id="GO:0003697">
    <property type="term" value="F:single-stranded DNA binding"/>
    <property type="evidence" value="ECO:0007669"/>
    <property type="project" value="TreeGrafter"/>
</dbReference>
<dbReference type="PANTHER" id="PTHR11630:SF66">
    <property type="entry name" value="DNA REPLICATION LICENSING FACTOR MCM4"/>
    <property type="match status" value="1"/>
</dbReference>
<dbReference type="InterPro" id="IPR031327">
    <property type="entry name" value="MCM"/>
</dbReference>
<dbReference type="Pfam" id="PF14890">
    <property type="entry name" value="Intein_splicing"/>
    <property type="match status" value="1"/>
</dbReference>
<dbReference type="GO" id="GO:0042555">
    <property type="term" value="C:MCM complex"/>
    <property type="evidence" value="ECO:0007669"/>
    <property type="project" value="TreeGrafter"/>
</dbReference>
<dbReference type="PROSITE" id="PS50051">
    <property type="entry name" value="MCM_2"/>
    <property type="match status" value="1"/>
</dbReference>
<dbReference type="InterPro" id="IPR036844">
    <property type="entry name" value="Hint_dom_sf"/>
</dbReference>